<proteinExistence type="predicted"/>
<dbReference type="PANTHER" id="PTHR37996:SF1">
    <property type="entry name" value="B- AND T-LYMPHOCYTE ATTENUATOR"/>
    <property type="match status" value="1"/>
</dbReference>
<keyword evidence="4" id="KW-1185">Reference proteome</keyword>
<dbReference type="Proteomes" id="UP001187315">
    <property type="component" value="Unassembled WGS sequence"/>
</dbReference>
<accession>A0AA88M7D4</accession>
<dbReference type="Pfam" id="PF07686">
    <property type="entry name" value="V-set"/>
    <property type="match status" value="1"/>
</dbReference>
<dbReference type="InterPro" id="IPR003599">
    <property type="entry name" value="Ig_sub"/>
</dbReference>
<dbReference type="InterPro" id="IPR007110">
    <property type="entry name" value="Ig-like_dom"/>
</dbReference>
<dbReference type="InterPro" id="IPR036179">
    <property type="entry name" value="Ig-like_dom_sf"/>
</dbReference>
<feature type="chain" id="PRO_5041641452" description="Ig-like domain-containing protein" evidence="1">
    <location>
        <begin position="25"/>
        <end position="233"/>
    </location>
</feature>
<organism evidence="3 4">
    <name type="scientific">Tachysurus vachellii</name>
    <name type="common">Darkbarbel catfish</name>
    <name type="synonym">Pelteobagrus vachellii</name>
    <dbReference type="NCBI Taxonomy" id="175792"/>
    <lineage>
        <taxon>Eukaryota</taxon>
        <taxon>Metazoa</taxon>
        <taxon>Chordata</taxon>
        <taxon>Craniata</taxon>
        <taxon>Vertebrata</taxon>
        <taxon>Euteleostomi</taxon>
        <taxon>Actinopterygii</taxon>
        <taxon>Neopterygii</taxon>
        <taxon>Teleostei</taxon>
        <taxon>Ostariophysi</taxon>
        <taxon>Siluriformes</taxon>
        <taxon>Bagridae</taxon>
        <taxon>Tachysurus</taxon>
    </lineage>
</organism>
<feature type="signal peptide" evidence="1">
    <location>
        <begin position="1"/>
        <end position="24"/>
    </location>
</feature>
<dbReference type="GO" id="GO:0002768">
    <property type="term" value="P:immune response-regulating cell surface receptor signaling pathway"/>
    <property type="evidence" value="ECO:0007669"/>
    <property type="project" value="InterPro"/>
</dbReference>
<dbReference type="SUPFAM" id="SSF48726">
    <property type="entry name" value="Immunoglobulin"/>
    <property type="match status" value="1"/>
</dbReference>
<dbReference type="Gene3D" id="2.60.40.10">
    <property type="entry name" value="Immunoglobulins"/>
    <property type="match status" value="1"/>
</dbReference>
<dbReference type="PROSITE" id="PS50835">
    <property type="entry name" value="IG_LIKE"/>
    <property type="match status" value="1"/>
</dbReference>
<gene>
    <name evidence="3" type="ORF">Q7C36_016811</name>
</gene>
<dbReference type="SMART" id="SM00409">
    <property type="entry name" value="IG"/>
    <property type="match status" value="1"/>
</dbReference>
<feature type="domain" description="Ig-like" evidence="2">
    <location>
        <begin position="2"/>
        <end position="129"/>
    </location>
</feature>
<evidence type="ECO:0000256" key="1">
    <source>
        <dbReference type="SAM" id="SignalP"/>
    </source>
</evidence>
<evidence type="ECO:0000313" key="3">
    <source>
        <dbReference type="EMBL" id="KAK2831725.1"/>
    </source>
</evidence>
<comment type="caution">
    <text evidence="3">The sequence shown here is derived from an EMBL/GenBank/DDBJ whole genome shotgun (WGS) entry which is preliminary data.</text>
</comment>
<dbReference type="InterPro" id="IPR013106">
    <property type="entry name" value="Ig_V-set"/>
</dbReference>
<name>A0AA88M7D4_TACVA</name>
<keyword evidence="1" id="KW-0732">Signal</keyword>
<sequence length="233" mass="25377">MPKILLSGCLFTLLAFSSHLHVCANECVTAVFAKRKNMYVAEGGSVSISCDVQHCKQKWTGGWGVRQKYFTFLNTSQRVHISNGEISHDVTRLILTIRNLNQSDSGLYQCNINWGASSSQGHVIQVNVTEGSAEQFMPESTGRKLSYRLLVCAAASLCFPLALALAYCFSSDVQPPPPVPPPRSRNSSTARVKPKADVVYTTLTLNDPRQQSAAQATKKATAVVYSTLSFSAV</sequence>
<dbReference type="EMBL" id="JAVHJS010000017">
    <property type="protein sequence ID" value="KAK2831725.1"/>
    <property type="molecule type" value="Genomic_DNA"/>
</dbReference>
<protein>
    <recommendedName>
        <fullName evidence="2">Ig-like domain-containing protein</fullName>
    </recommendedName>
</protein>
<dbReference type="AlphaFoldDB" id="A0AA88M7D4"/>
<dbReference type="PANTHER" id="PTHR37996">
    <property type="entry name" value="B- AND T-LYMPHOCYTE ATTENUATOR"/>
    <property type="match status" value="1"/>
</dbReference>
<dbReference type="GO" id="GO:0005886">
    <property type="term" value="C:plasma membrane"/>
    <property type="evidence" value="ECO:0007669"/>
    <property type="project" value="InterPro"/>
</dbReference>
<dbReference type="GO" id="GO:0038023">
    <property type="term" value="F:signaling receptor activity"/>
    <property type="evidence" value="ECO:0007669"/>
    <property type="project" value="InterPro"/>
</dbReference>
<dbReference type="InterPro" id="IPR013783">
    <property type="entry name" value="Ig-like_fold"/>
</dbReference>
<reference evidence="3" key="1">
    <citation type="submission" date="2023-08" db="EMBL/GenBank/DDBJ databases">
        <title>Pelteobagrus vachellii genome.</title>
        <authorList>
            <person name="Liu H."/>
        </authorList>
    </citation>
    <scope>NUCLEOTIDE SEQUENCE</scope>
    <source>
        <strain evidence="3">PRFRI_2022a</strain>
        <tissue evidence="3">Muscle</tissue>
    </source>
</reference>
<evidence type="ECO:0000313" key="4">
    <source>
        <dbReference type="Proteomes" id="UP001187315"/>
    </source>
</evidence>
<evidence type="ECO:0000259" key="2">
    <source>
        <dbReference type="PROSITE" id="PS50835"/>
    </source>
</evidence>
<dbReference type="InterPro" id="IPR039257">
    <property type="entry name" value="BTLA"/>
</dbReference>